<dbReference type="SMART" id="SM01032">
    <property type="entry name" value="BHD_3"/>
    <property type="match status" value="1"/>
</dbReference>
<sequence length="796" mass="91182">MFGNPSNEGEKCEDSDSGSSLECHLHKSSSLTLLEEFNRNEPDDVKVEEPGREVVQDSLHRDVSTCDYFDFTNIIKSQELLKNLTDLKSRKVEAQRSPNVKTKSHAKNVLESLDVSELLAIGEGNRYNEVDSFSAEVDMNTKDEIEPSTNKGIEITISLPGVKTKKQKKVDHLEAALKRQLNAVRRTNQIYLHKVHLLCLISHGLCVNRILNNQELLATALSILPSDAFFPPKHADILYLEKFVTWFSKKIRLNSDLKIENPLSDSLISQFGKKEARSTKDLVFMLISMLRALGLKCRLMISLQPLSLKPPSDGKAFGNKNMETEDIITSGISENKKLDESKALKRGKQVKKTTAKRLKTDKTTKKDSEKIENKSVAHPETGNKSKKITATPSKVANTNSKSVASKTKGKIARAQNKNSISLVGESSSKNKSEIALSPHLNSKLPNKVQRERNDYWLEVYLEAEEKWISVDIPKAKVHCIRDIYNKCTQPVSYIIGFNNDQTIKDLTRRYDPHWMTVTRKQRVDETWWNKSLSPWKPIQTAQEVEENFDLDKLLQDSPLPTSIAEYKNHPLYVLRRHLLKYEAIYPHDAPTVGSIKNEPIYSRLHLYELHSRETWMREAKLVKLNEIPYKIVKARPKFDKVTQTVIKNIDLELFGHWQVDDYIPPPAVDGKVPRNKYGNVELYKPCMLPMGTVHLQVPGLARVAKKLDIDCAPAVVGWEFRSGMSHPVLDGFIVCEEFKDVILDAWNKDIDETAKRNREKAEQRVRKNWRRLIRALRIRDRLEERYKFGNVPPVRR</sequence>
<evidence type="ECO:0000259" key="8">
    <source>
        <dbReference type="SMART" id="SM01030"/>
    </source>
</evidence>
<dbReference type="GO" id="GO:0006281">
    <property type="term" value="P:DNA repair"/>
    <property type="evidence" value="ECO:0007669"/>
    <property type="project" value="UniProtKB-KW"/>
</dbReference>
<dbReference type="InterPro" id="IPR004583">
    <property type="entry name" value="DNA_repair_Rad4"/>
</dbReference>
<dbReference type="PANTHER" id="PTHR12135">
    <property type="entry name" value="DNA REPAIR PROTEIN XP-C / RAD4"/>
    <property type="match status" value="1"/>
</dbReference>
<keyword evidence="4" id="KW-0238">DNA-binding</keyword>
<dbReference type="Gene3D" id="3.30.70.2460">
    <property type="entry name" value="Rad4, beta-hairpin domain BHD3"/>
    <property type="match status" value="1"/>
</dbReference>
<feature type="region of interest" description="Disordered" evidence="7">
    <location>
        <begin position="339"/>
        <end position="415"/>
    </location>
</feature>
<dbReference type="SMART" id="SM01030">
    <property type="entry name" value="BHD_1"/>
    <property type="match status" value="1"/>
</dbReference>
<dbReference type="InterPro" id="IPR036985">
    <property type="entry name" value="Transglutaminase-like_sf"/>
</dbReference>
<comment type="caution">
    <text evidence="11">The sequence shown here is derived from an EMBL/GenBank/DDBJ whole genome shotgun (WGS) entry which is preliminary data.</text>
</comment>
<dbReference type="InterPro" id="IPR018026">
    <property type="entry name" value="DNA_repair_Rad4-like"/>
</dbReference>
<accession>A0ABD0XVT3</accession>
<dbReference type="AlphaFoldDB" id="A0ABD0XVT3"/>
<protein>
    <submittedName>
        <fullName evidence="11">Uncharacterized protein</fullName>
    </submittedName>
</protein>
<dbReference type="InterPro" id="IPR042488">
    <property type="entry name" value="Rad4_BHD3_sf"/>
</dbReference>
<feature type="compositionally biased region" description="Basic and acidic residues" evidence="7">
    <location>
        <begin position="358"/>
        <end position="383"/>
    </location>
</feature>
<evidence type="ECO:0000256" key="2">
    <source>
        <dbReference type="ARBA" id="ARBA00009525"/>
    </source>
</evidence>
<keyword evidence="3" id="KW-0227">DNA damage</keyword>
<feature type="compositionally biased region" description="Basic residues" evidence="7">
    <location>
        <begin position="344"/>
        <end position="357"/>
    </location>
</feature>
<dbReference type="InterPro" id="IPR038765">
    <property type="entry name" value="Papain-like_cys_pep_sf"/>
</dbReference>
<evidence type="ECO:0000256" key="5">
    <source>
        <dbReference type="ARBA" id="ARBA00023204"/>
    </source>
</evidence>
<dbReference type="Gene3D" id="2.20.20.110">
    <property type="entry name" value="Rad4, beta-hairpin domain BHD1"/>
    <property type="match status" value="1"/>
</dbReference>
<dbReference type="Gene3D" id="3.90.260.10">
    <property type="entry name" value="Transglutaminase-like"/>
    <property type="match status" value="1"/>
</dbReference>
<dbReference type="NCBIfam" id="TIGR00605">
    <property type="entry name" value="rad4"/>
    <property type="match status" value="1"/>
</dbReference>
<dbReference type="EMBL" id="JBFDAA010000021">
    <property type="protein sequence ID" value="KAL1114957.1"/>
    <property type="molecule type" value="Genomic_DNA"/>
</dbReference>
<gene>
    <name evidence="11" type="ORF">AAG570_007780</name>
</gene>
<dbReference type="InterPro" id="IPR018328">
    <property type="entry name" value="Rad4_beta-hairpin_dom3"/>
</dbReference>
<dbReference type="GO" id="GO:0005634">
    <property type="term" value="C:nucleus"/>
    <property type="evidence" value="ECO:0007669"/>
    <property type="project" value="UniProtKB-SubCell"/>
</dbReference>
<feature type="domain" description="Rad4 beta-hairpin" evidence="9">
    <location>
        <begin position="609"/>
        <end position="665"/>
    </location>
</feature>
<evidence type="ECO:0000256" key="7">
    <source>
        <dbReference type="SAM" id="MobiDB-lite"/>
    </source>
</evidence>
<name>A0ABD0XVT3_9HEMI</name>
<dbReference type="InterPro" id="IPR018327">
    <property type="entry name" value="BHD_2"/>
</dbReference>
<dbReference type="SUPFAM" id="SSF54001">
    <property type="entry name" value="Cysteine proteinases"/>
    <property type="match status" value="1"/>
</dbReference>
<reference evidence="11 12" key="1">
    <citation type="submission" date="2024-07" db="EMBL/GenBank/DDBJ databases">
        <title>Chromosome-level genome assembly of the water stick insect Ranatra chinensis (Heteroptera: Nepidae).</title>
        <authorList>
            <person name="Liu X."/>
        </authorList>
    </citation>
    <scope>NUCLEOTIDE SEQUENCE [LARGE SCALE GENOMIC DNA]</scope>
    <source>
        <strain evidence="11">Cailab_2021Rc</strain>
        <tissue evidence="11">Muscle</tissue>
    </source>
</reference>
<feature type="region of interest" description="Disordered" evidence="7">
    <location>
        <begin position="1"/>
        <end position="22"/>
    </location>
</feature>
<proteinExistence type="inferred from homology"/>
<keyword evidence="12" id="KW-1185">Reference proteome</keyword>
<evidence type="ECO:0000256" key="4">
    <source>
        <dbReference type="ARBA" id="ARBA00023125"/>
    </source>
</evidence>
<dbReference type="GO" id="GO:0003677">
    <property type="term" value="F:DNA binding"/>
    <property type="evidence" value="ECO:0007669"/>
    <property type="project" value="UniProtKB-KW"/>
</dbReference>
<dbReference type="FunFam" id="3.30.70.2460:FF:000001">
    <property type="entry name" value="DNA repair protein Rad4 family"/>
    <property type="match status" value="1"/>
</dbReference>
<dbReference type="Pfam" id="PF10403">
    <property type="entry name" value="BHD_1"/>
    <property type="match status" value="1"/>
</dbReference>
<comment type="similarity">
    <text evidence="2">Belongs to the XPC family.</text>
</comment>
<feature type="domain" description="Rad4 beta-hairpin" evidence="8">
    <location>
        <begin position="555"/>
        <end position="607"/>
    </location>
</feature>
<dbReference type="Pfam" id="PF10405">
    <property type="entry name" value="BHD_3"/>
    <property type="match status" value="1"/>
</dbReference>
<evidence type="ECO:0000259" key="9">
    <source>
        <dbReference type="SMART" id="SM01031"/>
    </source>
</evidence>
<dbReference type="SMART" id="SM01031">
    <property type="entry name" value="BHD_2"/>
    <property type="match status" value="1"/>
</dbReference>
<evidence type="ECO:0000256" key="1">
    <source>
        <dbReference type="ARBA" id="ARBA00004123"/>
    </source>
</evidence>
<keyword evidence="6" id="KW-0539">Nucleus</keyword>
<dbReference type="InterPro" id="IPR018325">
    <property type="entry name" value="Rad4/PNGase_transGLS-fold"/>
</dbReference>
<organism evidence="11 12">
    <name type="scientific">Ranatra chinensis</name>
    <dbReference type="NCBI Taxonomy" id="642074"/>
    <lineage>
        <taxon>Eukaryota</taxon>
        <taxon>Metazoa</taxon>
        <taxon>Ecdysozoa</taxon>
        <taxon>Arthropoda</taxon>
        <taxon>Hexapoda</taxon>
        <taxon>Insecta</taxon>
        <taxon>Pterygota</taxon>
        <taxon>Neoptera</taxon>
        <taxon>Paraneoptera</taxon>
        <taxon>Hemiptera</taxon>
        <taxon>Heteroptera</taxon>
        <taxon>Panheteroptera</taxon>
        <taxon>Nepomorpha</taxon>
        <taxon>Nepidae</taxon>
        <taxon>Ranatrinae</taxon>
        <taxon>Ranatra</taxon>
    </lineage>
</organism>
<evidence type="ECO:0000313" key="12">
    <source>
        <dbReference type="Proteomes" id="UP001558652"/>
    </source>
</evidence>
<evidence type="ECO:0000313" key="11">
    <source>
        <dbReference type="EMBL" id="KAL1114957.1"/>
    </source>
</evidence>
<evidence type="ECO:0000259" key="10">
    <source>
        <dbReference type="SMART" id="SM01032"/>
    </source>
</evidence>
<comment type="subcellular location">
    <subcellularLocation>
        <location evidence="1">Nucleus</location>
    </subcellularLocation>
</comment>
<evidence type="ECO:0000256" key="3">
    <source>
        <dbReference type="ARBA" id="ARBA00022763"/>
    </source>
</evidence>
<dbReference type="PANTHER" id="PTHR12135:SF0">
    <property type="entry name" value="DNA REPAIR PROTEIN COMPLEMENTING XP-C CELLS"/>
    <property type="match status" value="1"/>
</dbReference>
<dbReference type="Pfam" id="PF03835">
    <property type="entry name" value="Rad4"/>
    <property type="match status" value="1"/>
</dbReference>
<keyword evidence="5" id="KW-0234">DNA repair</keyword>
<dbReference type="Pfam" id="PF10404">
    <property type="entry name" value="BHD_2"/>
    <property type="match status" value="1"/>
</dbReference>
<evidence type="ECO:0000256" key="6">
    <source>
        <dbReference type="ARBA" id="ARBA00023242"/>
    </source>
</evidence>
<feature type="domain" description="Rad4 beta-hairpin" evidence="10">
    <location>
        <begin position="672"/>
        <end position="746"/>
    </location>
</feature>
<dbReference type="InterPro" id="IPR018326">
    <property type="entry name" value="Rad4_beta-hairpin_dom1"/>
</dbReference>
<feature type="compositionally biased region" description="Polar residues" evidence="7">
    <location>
        <begin position="388"/>
        <end position="405"/>
    </location>
</feature>
<dbReference type="Proteomes" id="UP001558652">
    <property type="component" value="Unassembled WGS sequence"/>
</dbReference>